<keyword evidence="4" id="KW-1185">Reference proteome</keyword>
<evidence type="ECO:0000256" key="1">
    <source>
        <dbReference type="SAM" id="MobiDB-lite"/>
    </source>
</evidence>
<protein>
    <recommendedName>
        <fullName evidence="2">Retrotransposon Copia-like N-terminal domain-containing protein</fullName>
    </recommendedName>
</protein>
<dbReference type="AlphaFoldDB" id="A0AA89BN91"/>
<reference evidence="3" key="1">
    <citation type="submission" date="2022-12" db="EMBL/GenBank/DDBJ databases">
        <title>Draft genome assemblies for two species of Escallonia (Escalloniales).</title>
        <authorList>
            <person name="Chanderbali A."/>
            <person name="Dervinis C."/>
            <person name="Anghel I."/>
            <person name="Soltis D."/>
            <person name="Soltis P."/>
            <person name="Zapata F."/>
        </authorList>
    </citation>
    <scope>NUCLEOTIDE SEQUENCE</scope>
    <source>
        <strain evidence="3">UCBG64.0493</strain>
        <tissue evidence="3">Leaf</tissue>
    </source>
</reference>
<evidence type="ECO:0000313" key="4">
    <source>
        <dbReference type="Proteomes" id="UP001188597"/>
    </source>
</evidence>
<evidence type="ECO:0000313" key="3">
    <source>
        <dbReference type="EMBL" id="KAK3037696.1"/>
    </source>
</evidence>
<comment type="caution">
    <text evidence="3">The sequence shown here is derived from an EMBL/GenBank/DDBJ whole genome shotgun (WGS) entry which is preliminary data.</text>
</comment>
<feature type="region of interest" description="Disordered" evidence="1">
    <location>
        <begin position="59"/>
        <end position="79"/>
    </location>
</feature>
<name>A0AA89BN91_9ASTE</name>
<gene>
    <name evidence="3" type="ORF">RJ639_030640</name>
</gene>
<organism evidence="3 4">
    <name type="scientific">Escallonia herrerae</name>
    <dbReference type="NCBI Taxonomy" id="1293975"/>
    <lineage>
        <taxon>Eukaryota</taxon>
        <taxon>Viridiplantae</taxon>
        <taxon>Streptophyta</taxon>
        <taxon>Embryophyta</taxon>
        <taxon>Tracheophyta</taxon>
        <taxon>Spermatophyta</taxon>
        <taxon>Magnoliopsida</taxon>
        <taxon>eudicotyledons</taxon>
        <taxon>Gunneridae</taxon>
        <taxon>Pentapetalae</taxon>
        <taxon>asterids</taxon>
        <taxon>campanulids</taxon>
        <taxon>Escalloniales</taxon>
        <taxon>Escalloniaceae</taxon>
        <taxon>Escallonia</taxon>
    </lineage>
</organism>
<feature type="compositionally biased region" description="Low complexity" evidence="1">
    <location>
        <begin position="1"/>
        <end position="17"/>
    </location>
</feature>
<feature type="domain" description="Retrotransposon Copia-like N-terminal" evidence="2">
    <location>
        <begin position="29"/>
        <end position="67"/>
    </location>
</feature>
<proteinExistence type="predicted"/>
<feature type="compositionally biased region" description="Basic and acidic residues" evidence="1">
    <location>
        <begin position="67"/>
        <end position="78"/>
    </location>
</feature>
<dbReference type="Proteomes" id="UP001188597">
    <property type="component" value="Unassembled WGS sequence"/>
</dbReference>
<feature type="region of interest" description="Disordered" evidence="1">
    <location>
        <begin position="1"/>
        <end position="25"/>
    </location>
</feature>
<dbReference type="Pfam" id="PF14244">
    <property type="entry name" value="Retrotran_gag_3"/>
    <property type="match status" value="1"/>
</dbReference>
<dbReference type="EMBL" id="JAVXUP010000116">
    <property type="protein sequence ID" value="KAK3037696.1"/>
    <property type="molecule type" value="Genomic_DNA"/>
</dbReference>
<evidence type="ECO:0000259" key="2">
    <source>
        <dbReference type="Pfam" id="PF14244"/>
    </source>
</evidence>
<sequence>MATESSSFSGTSSGQESMDTGGSEGSVILITKHKLTGHNYHQWAKSVMIFISGKGKGDYLTGAASPPRKDDPTKKTYSDNDNAAELFDIKGALHDLRQSRDVRDTIL</sequence>
<accession>A0AA89BN91</accession>
<dbReference type="InterPro" id="IPR029472">
    <property type="entry name" value="Copia-like_N"/>
</dbReference>